<evidence type="ECO:0000256" key="3">
    <source>
        <dbReference type="ARBA" id="ARBA00022553"/>
    </source>
</evidence>
<evidence type="ECO:0000256" key="9">
    <source>
        <dbReference type="SAM" id="Phobius"/>
    </source>
</evidence>
<keyword evidence="7" id="KW-0067">ATP-binding</keyword>
<evidence type="ECO:0000256" key="5">
    <source>
        <dbReference type="ARBA" id="ARBA00022741"/>
    </source>
</evidence>
<name>A0A2W0HTT0_9BACI</name>
<keyword evidence="9" id="KW-1133">Transmembrane helix</keyword>
<keyword evidence="8" id="KW-0902">Two-component regulatory system</keyword>
<evidence type="ECO:0000256" key="4">
    <source>
        <dbReference type="ARBA" id="ARBA00022679"/>
    </source>
</evidence>
<dbReference type="EMBL" id="PDOF01000002">
    <property type="protein sequence ID" value="PYZ97018.1"/>
    <property type="molecule type" value="Genomic_DNA"/>
</dbReference>
<dbReference type="OrthoDB" id="199946at2"/>
<keyword evidence="4" id="KW-0808">Transferase</keyword>
<keyword evidence="3" id="KW-0597">Phosphoprotein</keyword>
<evidence type="ECO:0000259" key="10">
    <source>
        <dbReference type="Pfam" id="PF07730"/>
    </source>
</evidence>
<feature type="transmembrane region" description="Helical" evidence="9">
    <location>
        <begin position="12"/>
        <end position="28"/>
    </location>
</feature>
<feature type="domain" description="Signal transduction histidine kinase subgroup 3 dimerisation and phosphoacceptor" evidence="10">
    <location>
        <begin position="173"/>
        <end position="238"/>
    </location>
</feature>
<gene>
    <name evidence="11" type="ORF">CR205_13510</name>
</gene>
<evidence type="ECO:0000313" key="11">
    <source>
        <dbReference type="EMBL" id="PYZ97018.1"/>
    </source>
</evidence>
<feature type="transmembrane region" description="Helical" evidence="9">
    <location>
        <begin position="34"/>
        <end position="52"/>
    </location>
</feature>
<dbReference type="Pfam" id="PF07730">
    <property type="entry name" value="HisKA_3"/>
    <property type="match status" value="1"/>
</dbReference>
<keyword evidence="6 11" id="KW-0418">Kinase</keyword>
<proteinExistence type="predicted"/>
<evidence type="ECO:0000256" key="1">
    <source>
        <dbReference type="ARBA" id="ARBA00000085"/>
    </source>
</evidence>
<dbReference type="PANTHER" id="PTHR24421:SF10">
    <property type="entry name" value="NITRATE_NITRITE SENSOR PROTEIN NARQ"/>
    <property type="match status" value="1"/>
</dbReference>
<accession>A0A2W0HTT0</accession>
<keyword evidence="9" id="KW-0472">Membrane</keyword>
<comment type="catalytic activity">
    <reaction evidence="1">
        <text>ATP + protein L-histidine = ADP + protein N-phospho-L-histidine.</text>
        <dbReference type="EC" id="2.7.13.3"/>
    </reaction>
</comment>
<dbReference type="Proteomes" id="UP000248066">
    <property type="component" value="Unassembled WGS sequence"/>
</dbReference>
<evidence type="ECO:0000256" key="7">
    <source>
        <dbReference type="ARBA" id="ARBA00022840"/>
    </source>
</evidence>
<comment type="caution">
    <text evidence="11">The sequence shown here is derived from an EMBL/GenBank/DDBJ whole genome shotgun (WGS) entry which is preliminary data.</text>
</comment>
<feature type="transmembrane region" description="Helical" evidence="9">
    <location>
        <begin position="105"/>
        <end position="127"/>
    </location>
</feature>
<dbReference type="CDD" id="cd16917">
    <property type="entry name" value="HATPase_UhpB-NarQ-NarX-like"/>
    <property type="match status" value="1"/>
</dbReference>
<evidence type="ECO:0000256" key="2">
    <source>
        <dbReference type="ARBA" id="ARBA00012438"/>
    </source>
</evidence>
<feature type="transmembrane region" description="Helical" evidence="9">
    <location>
        <begin position="64"/>
        <end position="85"/>
    </location>
</feature>
<dbReference type="InterPro" id="IPR011712">
    <property type="entry name" value="Sig_transdc_His_kin_sub3_dim/P"/>
</dbReference>
<dbReference type="GO" id="GO:0000155">
    <property type="term" value="F:phosphorelay sensor kinase activity"/>
    <property type="evidence" value="ECO:0007669"/>
    <property type="project" value="InterPro"/>
</dbReference>
<dbReference type="GO" id="GO:0005524">
    <property type="term" value="F:ATP binding"/>
    <property type="evidence" value="ECO:0007669"/>
    <property type="project" value="UniProtKB-KW"/>
</dbReference>
<protein>
    <recommendedName>
        <fullName evidence="2">histidine kinase</fullName>
        <ecNumber evidence="2">2.7.13.3</ecNumber>
    </recommendedName>
</protein>
<dbReference type="SUPFAM" id="SSF55874">
    <property type="entry name" value="ATPase domain of HSP90 chaperone/DNA topoisomerase II/histidine kinase"/>
    <property type="match status" value="1"/>
</dbReference>
<keyword evidence="5" id="KW-0547">Nucleotide-binding</keyword>
<dbReference type="GO" id="GO:0046983">
    <property type="term" value="F:protein dimerization activity"/>
    <property type="evidence" value="ECO:0007669"/>
    <property type="project" value="InterPro"/>
</dbReference>
<sequence length="370" mass="41096">MKGKLNAEKAANIWRIAGLFFLAMLWIQDGGGEAGVILLAGLGVITLARWRFTLPSWTLLLDQAASILAFLYWPPAVFALAVPLFESMFKGKWMFALPALTFATFYGEITLPLAVVLVYAGLSGGLIRAWKVEAGKNLEEADRQRHDRYELEELKEELLLANIKAAQMAEITERNRLARQLHDDVGHELTASVLALQAFEHLWKENDPQAAEMFTQARERLDKGARYLRETVHNIKPVKELGAEGLREIAGGFTACPAQFQVYGDTSRVPVHLWSILYPCLKEALTNVVRHSKAEKVEIELVVSPYIVRLSVLNDGLTEPVRGRWGIGIRNLRQRARAAGGSISSTAESRGFQLVCVLPLDKETPGGEPV</sequence>
<keyword evidence="9" id="KW-0812">Transmembrane</keyword>
<dbReference type="PANTHER" id="PTHR24421">
    <property type="entry name" value="NITRATE/NITRITE SENSOR PROTEIN NARX-RELATED"/>
    <property type="match status" value="1"/>
</dbReference>
<dbReference type="InterPro" id="IPR050482">
    <property type="entry name" value="Sensor_HK_TwoCompSys"/>
</dbReference>
<keyword evidence="12" id="KW-1185">Reference proteome</keyword>
<dbReference type="AlphaFoldDB" id="A0A2W0HTT0"/>
<evidence type="ECO:0000256" key="8">
    <source>
        <dbReference type="ARBA" id="ARBA00023012"/>
    </source>
</evidence>
<dbReference type="RefSeq" id="WP_110520960.1">
    <property type="nucleotide sequence ID" value="NZ_PDOF01000002.1"/>
</dbReference>
<evidence type="ECO:0000313" key="12">
    <source>
        <dbReference type="Proteomes" id="UP000248066"/>
    </source>
</evidence>
<organism evidence="11 12">
    <name type="scientific">Alteribacter lacisalsi</name>
    <dbReference type="NCBI Taxonomy" id="2045244"/>
    <lineage>
        <taxon>Bacteria</taxon>
        <taxon>Bacillati</taxon>
        <taxon>Bacillota</taxon>
        <taxon>Bacilli</taxon>
        <taxon>Bacillales</taxon>
        <taxon>Bacillaceae</taxon>
        <taxon>Alteribacter</taxon>
    </lineage>
</organism>
<reference evidence="11 12" key="1">
    <citation type="submission" date="2017-10" db="EMBL/GenBank/DDBJ databases">
        <title>Bacillus sp. nov., a halophilic bacterium isolated from a Yangshapao Lake.</title>
        <authorList>
            <person name="Wang H."/>
        </authorList>
    </citation>
    <scope>NUCLEOTIDE SEQUENCE [LARGE SCALE GENOMIC DNA]</scope>
    <source>
        <strain evidence="11 12">YSP-3</strain>
    </source>
</reference>
<dbReference type="GO" id="GO:0016020">
    <property type="term" value="C:membrane"/>
    <property type="evidence" value="ECO:0007669"/>
    <property type="project" value="InterPro"/>
</dbReference>
<dbReference type="Gene3D" id="3.30.565.10">
    <property type="entry name" value="Histidine kinase-like ATPase, C-terminal domain"/>
    <property type="match status" value="1"/>
</dbReference>
<dbReference type="InterPro" id="IPR036890">
    <property type="entry name" value="HATPase_C_sf"/>
</dbReference>
<dbReference type="Gene3D" id="1.20.5.1930">
    <property type="match status" value="1"/>
</dbReference>
<evidence type="ECO:0000256" key="6">
    <source>
        <dbReference type="ARBA" id="ARBA00022777"/>
    </source>
</evidence>
<dbReference type="EC" id="2.7.13.3" evidence="2"/>